<dbReference type="Proteomes" id="UP001341840">
    <property type="component" value="Unassembled WGS sequence"/>
</dbReference>
<feature type="compositionally biased region" description="Low complexity" evidence="1">
    <location>
        <begin position="72"/>
        <end position="82"/>
    </location>
</feature>
<dbReference type="EMBL" id="JASCZI010244229">
    <property type="protein sequence ID" value="MED6214002.1"/>
    <property type="molecule type" value="Genomic_DNA"/>
</dbReference>
<evidence type="ECO:0000256" key="1">
    <source>
        <dbReference type="SAM" id="MobiDB-lite"/>
    </source>
</evidence>
<evidence type="ECO:0000313" key="3">
    <source>
        <dbReference type="Proteomes" id="UP001341840"/>
    </source>
</evidence>
<feature type="non-terminal residue" evidence="2">
    <location>
        <position position="125"/>
    </location>
</feature>
<proteinExistence type="predicted"/>
<organism evidence="2 3">
    <name type="scientific">Stylosanthes scabra</name>
    <dbReference type="NCBI Taxonomy" id="79078"/>
    <lineage>
        <taxon>Eukaryota</taxon>
        <taxon>Viridiplantae</taxon>
        <taxon>Streptophyta</taxon>
        <taxon>Embryophyta</taxon>
        <taxon>Tracheophyta</taxon>
        <taxon>Spermatophyta</taxon>
        <taxon>Magnoliopsida</taxon>
        <taxon>eudicotyledons</taxon>
        <taxon>Gunneridae</taxon>
        <taxon>Pentapetalae</taxon>
        <taxon>rosids</taxon>
        <taxon>fabids</taxon>
        <taxon>Fabales</taxon>
        <taxon>Fabaceae</taxon>
        <taxon>Papilionoideae</taxon>
        <taxon>50 kb inversion clade</taxon>
        <taxon>dalbergioids sensu lato</taxon>
        <taxon>Dalbergieae</taxon>
        <taxon>Pterocarpus clade</taxon>
        <taxon>Stylosanthes</taxon>
    </lineage>
</organism>
<name>A0ABU6YUC7_9FABA</name>
<feature type="region of interest" description="Disordered" evidence="1">
    <location>
        <begin position="67"/>
        <end position="91"/>
    </location>
</feature>
<protein>
    <submittedName>
        <fullName evidence="2">Uncharacterized protein</fullName>
    </submittedName>
</protein>
<sequence>MKVADVYGPLFPFPKTPPLHNGAPVADENIENHDRGGFIAGEHVAQSVSPHRNLRFPAVAILRRAPIRTSEASPSSSPSPAAVEKGTLKTTKSHIRVTAQLTPTLTVRVSWRRRGDVAAATTTVE</sequence>
<evidence type="ECO:0000313" key="2">
    <source>
        <dbReference type="EMBL" id="MED6214002.1"/>
    </source>
</evidence>
<reference evidence="2 3" key="1">
    <citation type="journal article" date="2023" name="Plants (Basel)">
        <title>Bridging the Gap: Combining Genomics and Transcriptomics Approaches to Understand Stylosanthes scabra, an Orphan Legume from the Brazilian Caatinga.</title>
        <authorList>
            <person name="Ferreira-Neto J.R.C."/>
            <person name="da Silva M.D."/>
            <person name="Binneck E."/>
            <person name="de Melo N.F."/>
            <person name="da Silva R.H."/>
            <person name="de Melo A.L.T.M."/>
            <person name="Pandolfi V."/>
            <person name="Bustamante F.O."/>
            <person name="Brasileiro-Vidal A.C."/>
            <person name="Benko-Iseppon A.M."/>
        </authorList>
    </citation>
    <scope>NUCLEOTIDE SEQUENCE [LARGE SCALE GENOMIC DNA]</scope>
    <source>
        <tissue evidence="2">Leaves</tissue>
    </source>
</reference>
<keyword evidence="3" id="KW-1185">Reference proteome</keyword>
<gene>
    <name evidence="2" type="ORF">PIB30_098823</name>
</gene>
<accession>A0ABU6YUC7</accession>
<comment type="caution">
    <text evidence="2">The sequence shown here is derived from an EMBL/GenBank/DDBJ whole genome shotgun (WGS) entry which is preliminary data.</text>
</comment>